<keyword evidence="2" id="KW-1185">Reference proteome</keyword>
<protein>
    <submittedName>
        <fullName evidence="1">Uncharacterized protein</fullName>
    </submittedName>
</protein>
<name>A0ACC0F3I5_9ERIC</name>
<dbReference type="Proteomes" id="UP001060215">
    <property type="component" value="Chromosome 11"/>
</dbReference>
<evidence type="ECO:0000313" key="2">
    <source>
        <dbReference type="Proteomes" id="UP001060215"/>
    </source>
</evidence>
<sequence>METEISKEDLGQHSRQDMGTAPPKSFKEALTSARNQDYIFDSTMDLLTLSSGGDRASESEGRCEPFVRTRERSNSPYRFRLVDRATPYDNRSSLDSSTPETSAIDSTCLHEVVRRRIRTIVKDLVTDSPLQFPSMDLLKLLFWNCRGAGNNNFKRNFVEIIRTYKPEIIILMETKVTFSSMGDFFNRLGFTASTVVDPVGRIGGIWIIWDTNHVNVRASSLQDSSNVCTI</sequence>
<accession>A0ACC0F3I5</accession>
<proteinExistence type="predicted"/>
<reference evidence="1 2" key="1">
    <citation type="journal article" date="2022" name="Plant J.">
        <title>Chromosome-level genome of Camellia lanceoleosa provides a valuable resource for understanding genome evolution and self-incompatibility.</title>
        <authorList>
            <person name="Gong W."/>
            <person name="Xiao S."/>
            <person name="Wang L."/>
            <person name="Liao Z."/>
            <person name="Chang Y."/>
            <person name="Mo W."/>
            <person name="Hu G."/>
            <person name="Li W."/>
            <person name="Zhao G."/>
            <person name="Zhu H."/>
            <person name="Hu X."/>
            <person name="Ji K."/>
            <person name="Xiang X."/>
            <person name="Song Q."/>
            <person name="Yuan D."/>
            <person name="Jin S."/>
            <person name="Zhang L."/>
        </authorList>
    </citation>
    <scope>NUCLEOTIDE SEQUENCE [LARGE SCALE GENOMIC DNA]</scope>
    <source>
        <strain evidence="1">SQ_2022a</strain>
    </source>
</reference>
<comment type="caution">
    <text evidence="1">The sequence shown here is derived from an EMBL/GenBank/DDBJ whole genome shotgun (WGS) entry which is preliminary data.</text>
</comment>
<dbReference type="EMBL" id="CM045768">
    <property type="protein sequence ID" value="KAI7983165.1"/>
    <property type="molecule type" value="Genomic_DNA"/>
</dbReference>
<gene>
    <name evidence="1" type="ORF">LOK49_LG15G02259</name>
</gene>
<organism evidence="1 2">
    <name type="scientific">Camellia lanceoleosa</name>
    <dbReference type="NCBI Taxonomy" id="1840588"/>
    <lineage>
        <taxon>Eukaryota</taxon>
        <taxon>Viridiplantae</taxon>
        <taxon>Streptophyta</taxon>
        <taxon>Embryophyta</taxon>
        <taxon>Tracheophyta</taxon>
        <taxon>Spermatophyta</taxon>
        <taxon>Magnoliopsida</taxon>
        <taxon>eudicotyledons</taxon>
        <taxon>Gunneridae</taxon>
        <taxon>Pentapetalae</taxon>
        <taxon>asterids</taxon>
        <taxon>Ericales</taxon>
        <taxon>Theaceae</taxon>
        <taxon>Camellia</taxon>
    </lineage>
</organism>
<evidence type="ECO:0000313" key="1">
    <source>
        <dbReference type="EMBL" id="KAI7983165.1"/>
    </source>
</evidence>